<evidence type="ECO:0000313" key="12">
    <source>
        <dbReference type="EMBL" id="NWT07407.1"/>
    </source>
</evidence>
<proteinExistence type="inferred from homology"/>
<evidence type="ECO:0000256" key="5">
    <source>
        <dbReference type="ARBA" id="ARBA00022859"/>
    </source>
</evidence>
<evidence type="ECO:0000313" key="13">
    <source>
        <dbReference type="Proteomes" id="UP000525714"/>
    </source>
</evidence>
<evidence type="ECO:0000256" key="1">
    <source>
        <dbReference type="ARBA" id="ARBA00004479"/>
    </source>
</evidence>
<dbReference type="GO" id="GO:0042612">
    <property type="term" value="C:MHC class I protein complex"/>
    <property type="evidence" value="ECO:0007669"/>
    <property type="project" value="UniProtKB-KW"/>
</dbReference>
<evidence type="ECO:0000256" key="3">
    <source>
        <dbReference type="ARBA" id="ARBA00022692"/>
    </source>
</evidence>
<dbReference type="PANTHER" id="PTHR16675:SF242">
    <property type="entry name" value="MAJOR HISTOCOMPATIBILITY COMPLEX CLASS I-RELATED GENE PROTEIN"/>
    <property type="match status" value="1"/>
</dbReference>
<dbReference type="InterPro" id="IPR011162">
    <property type="entry name" value="MHC_I/II-like_Ag-recog"/>
</dbReference>
<keyword evidence="9" id="KW-0325">Glycoprotein</keyword>
<dbReference type="Gene3D" id="3.30.500.10">
    <property type="entry name" value="MHC class I-like antigen recognition-like"/>
    <property type="match status" value="1"/>
</dbReference>
<keyword evidence="3" id="KW-0812">Transmembrane</keyword>
<feature type="domain" description="MHC class I-like antigen recognition-like" evidence="11">
    <location>
        <begin position="3"/>
        <end position="180"/>
    </location>
</feature>
<keyword evidence="13" id="KW-1185">Reference proteome</keyword>
<dbReference type="GO" id="GO:0002474">
    <property type="term" value="P:antigen processing and presentation of peptide antigen via MHC class I"/>
    <property type="evidence" value="ECO:0007669"/>
    <property type="project" value="UniProtKB-KW"/>
</dbReference>
<dbReference type="PANTHER" id="PTHR16675">
    <property type="entry name" value="MHC CLASS I-RELATED"/>
    <property type="match status" value="1"/>
</dbReference>
<keyword evidence="5" id="KW-0391">Immunity</keyword>
<protein>
    <submittedName>
        <fullName evidence="12">HA1F protein</fullName>
    </submittedName>
</protein>
<evidence type="ECO:0000256" key="9">
    <source>
        <dbReference type="ARBA" id="ARBA00023180"/>
    </source>
</evidence>
<evidence type="ECO:0000259" key="11">
    <source>
        <dbReference type="Pfam" id="PF00129"/>
    </source>
</evidence>
<feature type="non-terminal residue" evidence="12">
    <location>
        <position position="1"/>
    </location>
</feature>
<keyword evidence="4" id="KW-0732">Signal</keyword>
<keyword evidence="7" id="KW-0472">Membrane</keyword>
<dbReference type="GO" id="GO:0009897">
    <property type="term" value="C:external side of plasma membrane"/>
    <property type="evidence" value="ECO:0007669"/>
    <property type="project" value="TreeGrafter"/>
</dbReference>
<name>A0A7K5KN73_9TYRA</name>
<sequence length="185" mass="20757">VLHSLRYLHMAVTEPSPGIPQYLTLGYVDGIPFVRYDSERGRMEPLTPWMAAGPEPGYWDGQTQISERNQLIGAANLEKARGRGLCGSNPTPPGLHTRQWLYGCDLLSDGSVRGSSQHGIDGRDFISFELGSRSFVAADGSAQATKRKWEHDGIEVERWTHYLGNICPEWLQKYVGYGWKVLQHK</sequence>
<evidence type="ECO:0000256" key="2">
    <source>
        <dbReference type="ARBA" id="ARBA00022451"/>
    </source>
</evidence>
<dbReference type="SUPFAM" id="SSF54452">
    <property type="entry name" value="MHC antigen-recognition domain"/>
    <property type="match status" value="1"/>
</dbReference>
<comment type="subcellular location">
    <subcellularLocation>
        <location evidence="1">Membrane</location>
        <topology evidence="1">Single-pass type I membrane protein</topology>
    </subcellularLocation>
</comment>
<dbReference type="InterPro" id="IPR037055">
    <property type="entry name" value="MHC_I-like_Ag-recog_sf"/>
</dbReference>
<dbReference type="FunFam" id="3.30.500.10:FF:000001">
    <property type="entry name" value="H-2 class I histocompatibility antigen, alpha chain"/>
    <property type="match status" value="1"/>
</dbReference>
<gene>
    <name evidence="12" type="primary">Ha1f_1</name>
    <name evidence="12" type="ORF">MIOMAC_R08891</name>
</gene>
<dbReference type="GO" id="GO:0006955">
    <property type="term" value="P:immune response"/>
    <property type="evidence" value="ECO:0007669"/>
    <property type="project" value="TreeGrafter"/>
</dbReference>
<dbReference type="EMBL" id="VYZC01002086">
    <property type="protein sequence ID" value="NWT07407.1"/>
    <property type="molecule type" value="Genomic_DNA"/>
</dbReference>
<reference evidence="12 13" key="1">
    <citation type="submission" date="2019-09" db="EMBL/GenBank/DDBJ databases">
        <title>Bird 10,000 Genomes (B10K) Project - Family phase.</title>
        <authorList>
            <person name="Zhang G."/>
        </authorList>
    </citation>
    <scope>NUCLEOTIDE SEQUENCE [LARGE SCALE GENOMIC DNA]</scope>
    <source>
        <strain evidence="12">B10K-DU-003-16</strain>
        <tissue evidence="12">Mixed tissue sample</tissue>
    </source>
</reference>
<keyword evidence="2" id="KW-0490">MHC I</keyword>
<dbReference type="GO" id="GO:0005615">
    <property type="term" value="C:extracellular space"/>
    <property type="evidence" value="ECO:0007669"/>
    <property type="project" value="TreeGrafter"/>
</dbReference>
<dbReference type="Pfam" id="PF00129">
    <property type="entry name" value="MHC_I"/>
    <property type="match status" value="1"/>
</dbReference>
<dbReference type="InterPro" id="IPR050208">
    <property type="entry name" value="MHC_class-I_related"/>
</dbReference>
<dbReference type="InterPro" id="IPR001039">
    <property type="entry name" value="MHC_I_a_a1/a2"/>
</dbReference>
<feature type="non-terminal residue" evidence="12">
    <location>
        <position position="185"/>
    </location>
</feature>
<evidence type="ECO:0000256" key="8">
    <source>
        <dbReference type="ARBA" id="ARBA00023157"/>
    </source>
</evidence>
<dbReference type="PRINTS" id="PR01638">
    <property type="entry name" value="MHCCLASSI"/>
</dbReference>
<dbReference type="Proteomes" id="UP000525714">
    <property type="component" value="Unassembled WGS sequence"/>
</dbReference>
<evidence type="ECO:0000256" key="7">
    <source>
        <dbReference type="ARBA" id="ARBA00023136"/>
    </source>
</evidence>
<dbReference type="InterPro" id="IPR011161">
    <property type="entry name" value="MHC_I-like_Ag-recog"/>
</dbReference>
<evidence type="ECO:0000256" key="10">
    <source>
        <dbReference type="RuleBase" id="RU004439"/>
    </source>
</evidence>
<keyword evidence="8" id="KW-1015">Disulfide bond</keyword>
<dbReference type="AlphaFoldDB" id="A0A7K5KN73"/>
<evidence type="ECO:0000256" key="6">
    <source>
        <dbReference type="ARBA" id="ARBA00022989"/>
    </source>
</evidence>
<organism evidence="12 13">
    <name type="scientific">Mionectes macconnelli</name>
    <name type="common">McConnell's flycatcher</name>
    <dbReference type="NCBI Taxonomy" id="254557"/>
    <lineage>
        <taxon>Eukaryota</taxon>
        <taxon>Metazoa</taxon>
        <taxon>Chordata</taxon>
        <taxon>Craniata</taxon>
        <taxon>Vertebrata</taxon>
        <taxon>Euteleostomi</taxon>
        <taxon>Archelosauria</taxon>
        <taxon>Archosauria</taxon>
        <taxon>Dinosauria</taxon>
        <taxon>Saurischia</taxon>
        <taxon>Theropoda</taxon>
        <taxon>Coelurosauria</taxon>
        <taxon>Aves</taxon>
        <taxon>Neognathae</taxon>
        <taxon>Neoaves</taxon>
        <taxon>Telluraves</taxon>
        <taxon>Australaves</taxon>
        <taxon>Passeriformes</taxon>
        <taxon>Tyrannidae</taxon>
        <taxon>Mionectes</taxon>
    </lineage>
</organism>
<evidence type="ECO:0000256" key="4">
    <source>
        <dbReference type="ARBA" id="ARBA00022729"/>
    </source>
</evidence>
<keyword evidence="6" id="KW-1133">Transmembrane helix</keyword>
<comment type="similarity">
    <text evidence="10">Belongs to the MHC class I family.</text>
</comment>
<comment type="caution">
    <text evidence="12">The sequence shown here is derived from an EMBL/GenBank/DDBJ whole genome shotgun (WGS) entry which is preliminary data.</text>
</comment>
<accession>A0A7K5KN73</accession>